<evidence type="ECO:0000313" key="7">
    <source>
        <dbReference type="Proteomes" id="UP000297014"/>
    </source>
</evidence>
<keyword evidence="3" id="KW-0812">Transmembrane</keyword>
<feature type="region of interest" description="Disordered" evidence="2">
    <location>
        <begin position="1"/>
        <end position="36"/>
    </location>
</feature>
<reference evidence="4 6" key="1">
    <citation type="journal article" date="2014" name="Genome Announc.">
        <title>Draft Genome Sequence of Bacillus alcalophilus AV1934, a Classic Alkaliphile Isolated from Human Feces in 1934.</title>
        <authorList>
            <person name="Attie O."/>
            <person name="Jayaprakash A."/>
            <person name="Shah H."/>
            <person name="Paulsen I.T."/>
            <person name="Morino M."/>
            <person name="Takahashi Y."/>
            <person name="Narumi I."/>
            <person name="Sachidanandam R."/>
            <person name="Satoh K."/>
            <person name="Ito M."/>
            <person name="Krulwich T.A."/>
        </authorList>
    </citation>
    <scope>NUCLEOTIDE SEQUENCE [LARGE SCALE GENOMIC DNA]</scope>
    <source>
        <strain evidence="4 6">AV1934</strain>
    </source>
</reference>
<feature type="transmembrane region" description="Helical" evidence="3">
    <location>
        <begin position="46"/>
        <end position="68"/>
    </location>
</feature>
<evidence type="ECO:0000256" key="3">
    <source>
        <dbReference type="SAM" id="Phobius"/>
    </source>
</evidence>
<feature type="compositionally biased region" description="Basic and acidic residues" evidence="2">
    <location>
        <begin position="1"/>
        <end position="15"/>
    </location>
</feature>
<evidence type="ECO:0000256" key="1">
    <source>
        <dbReference type="ARBA" id="ARBA00022825"/>
    </source>
</evidence>
<evidence type="ECO:0008006" key="8">
    <source>
        <dbReference type="Google" id="ProtNLM"/>
    </source>
</evidence>
<evidence type="ECO:0000313" key="4">
    <source>
        <dbReference type="EMBL" id="KGA98717.1"/>
    </source>
</evidence>
<dbReference type="AlphaFoldDB" id="A0A094YYU7"/>
<dbReference type="PANTHER" id="PTHR22939:SF129">
    <property type="entry name" value="SERINE PROTEASE HTRA2, MITOCHONDRIAL"/>
    <property type="match status" value="1"/>
</dbReference>
<dbReference type="SUPFAM" id="SSF50494">
    <property type="entry name" value="Trypsin-like serine proteases"/>
    <property type="match status" value="1"/>
</dbReference>
<dbReference type="PANTHER" id="PTHR22939">
    <property type="entry name" value="SERINE PROTEASE FAMILY S1C HTRA-RELATED"/>
    <property type="match status" value="1"/>
</dbReference>
<dbReference type="EMBL" id="JALP01000196">
    <property type="protein sequence ID" value="THG89790.1"/>
    <property type="molecule type" value="Genomic_DNA"/>
</dbReference>
<keyword evidence="1" id="KW-0378">Hydrolase</keyword>
<proteinExistence type="predicted"/>
<dbReference type="InterPro" id="IPR009003">
    <property type="entry name" value="Peptidase_S1_PA"/>
</dbReference>
<dbReference type="RefSeq" id="WP_004427491.1">
    <property type="nucleotide sequence ID" value="NZ_ALPT02000006.1"/>
</dbReference>
<keyword evidence="1" id="KW-0720">Serine protease</keyword>
<feature type="compositionally biased region" description="Acidic residues" evidence="2">
    <location>
        <begin position="16"/>
        <end position="33"/>
    </location>
</feature>
<reference evidence="5 7" key="2">
    <citation type="submission" date="2014-01" db="EMBL/GenBank/DDBJ databases">
        <title>Draft genome sequencing of Bacillus alcalophilus CGMCC 1.3604.</title>
        <authorList>
            <person name="Yang J."/>
            <person name="Diao L."/>
            <person name="Yang S."/>
        </authorList>
    </citation>
    <scope>NUCLEOTIDE SEQUENCE [LARGE SCALE GENOMIC DNA]</scope>
    <source>
        <strain evidence="5 7">CGMCC 1.3604</strain>
    </source>
</reference>
<dbReference type="InterPro" id="IPR043504">
    <property type="entry name" value="Peptidase_S1_PA_chymotrypsin"/>
</dbReference>
<protein>
    <recommendedName>
        <fullName evidence="8">Serine protease</fullName>
    </recommendedName>
</protein>
<dbReference type="Proteomes" id="UP000297014">
    <property type="component" value="Unassembled WGS sequence"/>
</dbReference>
<dbReference type="EMBL" id="ALPT02000006">
    <property type="protein sequence ID" value="KGA98717.1"/>
    <property type="molecule type" value="Genomic_DNA"/>
</dbReference>
<dbReference type="Pfam" id="PF13365">
    <property type="entry name" value="Trypsin_2"/>
    <property type="match status" value="1"/>
</dbReference>
<evidence type="ECO:0000313" key="6">
    <source>
        <dbReference type="Proteomes" id="UP000002754"/>
    </source>
</evidence>
<evidence type="ECO:0000313" key="5">
    <source>
        <dbReference type="EMBL" id="THG89790.1"/>
    </source>
</evidence>
<dbReference type="Proteomes" id="UP000002754">
    <property type="component" value="Unassembled WGS sequence"/>
</dbReference>
<dbReference type="Gene3D" id="2.40.10.10">
    <property type="entry name" value="Trypsin-like serine proteases"/>
    <property type="match status" value="2"/>
</dbReference>
<dbReference type="PRINTS" id="PR00834">
    <property type="entry name" value="PROTEASES2C"/>
</dbReference>
<dbReference type="InterPro" id="IPR001940">
    <property type="entry name" value="Peptidase_S1C"/>
</dbReference>
<name>A0A094YYU7_ALKAL</name>
<dbReference type="GO" id="GO:0004252">
    <property type="term" value="F:serine-type endopeptidase activity"/>
    <property type="evidence" value="ECO:0007669"/>
    <property type="project" value="InterPro"/>
</dbReference>
<keyword evidence="1" id="KW-0645">Protease</keyword>
<keyword evidence="3" id="KW-0472">Membrane</keyword>
<keyword evidence="3" id="KW-1133">Transmembrane helix</keyword>
<comment type="caution">
    <text evidence="4">The sequence shown here is derived from an EMBL/GenBank/DDBJ whole genome shotgun (WGS) entry which is preliminary data.</text>
</comment>
<accession>A0A094YYU7</accession>
<gene>
    <name evidence="5" type="ORF">AJ85_15325</name>
    <name evidence="4" type="ORF">BALCAV_0202900</name>
</gene>
<dbReference type="eggNOG" id="COG0265">
    <property type="taxonomic scope" value="Bacteria"/>
</dbReference>
<dbReference type="STRING" id="1218173.BALCAV_0202900"/>
<dbReference type="GO" id="GO:0006508">
    <property type="term" value="P:proteolysis"/>
    <property type="evidence" value="ECO:0007669"/>
    <property type="project" value="InterPro"/>
</dbReference>
<evidence type="ECO:0000256" key="2">
    <source>
        <dbReference type="SAM" id="MobiDB-lite"/>
    </source>
</evidence>
<organism evidence="4 6">
    <name type="scientific">Alkalihalobacillus alcalophilus ATCC 27647 = CGMCC 1.3604</name>
    <dbReference type="NCBI Taxonomy" id="1218173"/>
    <lineage>
        <taxon>Bacteria</taxon>
        <taxon>Bacillati</taxon>
        <taxon>Bacillota</taxon>
        <taxon>Bacilli</taxon>
        <taxon>Bacillales</taxon>
        <taxon>Bacillaceae</taxon>
        <taxon>Alkalihalobacillus</taxon>
    </lineage>
</organism>
<keyword evidence="6" id="KW-1185">Reference proteome</keyword>
<sequence>MTKDDGSNINKKEVEQVEYEEPPLEAFLEEEEDPKDKEKRRKKKRFIYTSVAVLLSFGLLFQVFAVWFDLFNIDSLRLRQASEQLSEDEIVNQSQDAVVLIQNGASRGTGFVISADGYILTNDHVVDNRGGVAVHLPDGQSYMAERVTRDQDLDVALLKIEGEELPYLTLSTEKSEQEDVIYVIGNPLLQAQIANKGTMMEERDGYDVLRISNPIYPGHSGSPVINEGGEVVGVVYARTIPTFDNNSESVGLAVPMEAIFNRIEQLEQISK</sequence>